<sequence>MRTPACRCPRRVLAWCSSGCATWCCGPAPAGGPRAGHTDCPRLRVLAGFRGVTRYHRRVSAMLRSTLATAAIRHRLPRGMRPSGAPVPRRAAGQRPRPPVGWAGERRHPSRAGIRRRDLRTAPAGHDRRRLPHARPLRRRRGRRPGGLAALGRHRPQPGARAARLPGAHHHAAGDRPAAARPVPARGLRRRVAAGTAHHRRRARRRVPGAAGRNGVAGDAGAAGVPDPAGARGVRAARGLRLPLRRDRRDPGPGRTRRTPARRARPAPCGGQGAALRRRPRGQRPAHRALPGRLHGRRPGRPARAARPRRTADRRRRGSAEGAAAHPGDSGRRRPLPARHLRRHTARHGRRLPRGQRVAGDRHHLARPAAHRGVAGDQGRPDRLRLPADQPRQAHRHPLTRDHGTARRTV</sequence>
<feature type="compositionally biased region" description="Basic residues" evidence="1">
    <location>
        <begin position="333"/>
        <end position="354"/>
    </location>
</feature>
<keyword evidence="3" id="KW-1185">Reference proteome</keyword>
<feature type="compositionally biased region" description="Basic residues" evidence="1">
    <location>
        <begin position="255"/>
        <end position="265"/>
    </location>
</feature>
<feature type="region of interest" description="Disordered" evidence="1">
    <location>
        <begin position="78"/>
        <end position="410"/>
    </location>
</feature>
<proteinExistence type="predicted"/>
<feature type="compositionally biased region" description="Basic and acidic residues" evidence="1">
    <location>
        <begin position="399"/>
        <end position="410"/>
    </location>
</feature>
<feature type="compositionally biased region" description="Basic residues" evidence="1">
    <location>
        <begin position="276"/>
        <end position="287"/>
    </location>
</feature>
<feature type="compositionally biased region" description="Low complexity" evidence="1">
    <location>
        <begin position="208"/>
        <end position="242"/>
    </location>
</feature>
<gene>
    <name evidence="2" type="ORF">SBRY_90183</name>
</gene>
<evidence type="ECO:0000313" key="3">
    <source>
        <dbReference type="Proteomes" id="UP001153328"/>
    </source>
</evidence>
<feature type="compositionally biased region" description="Low complexity" evidence="1">
    <location>
        <begin position="84"/>
        <end position="95"/>
    </location>
</feature>
<dbReference type="EMBL" id="CAJVAX010000023">
    <property type="protein sequence ID" value="CAG7658204.1"/>
    <property type="molecule type" value="Genomic_DNA"/>
</dbReference>
<evidence type="ECO:0000313" key="2">
    <source>
        <dbReference type="EMBL" id="CAG7658204.1"/>
    </source>
</evidence>
<feature type="compositionally biased region" description="Basic residues" evidence="1">
    <location>
        <begin position="187"/>
        <end position="207"/>
    </location>
</feature>
<organism evidence="2 3">
    <name type="scientific">Actinacidiphila bryophytorum</name>
    <dbReference type="NCBI Taxonomy" id="1436133"/>
    <lineage>
        <taxon>Bacteria</taxon>
        <taxon>Bacillati</taxon>
        <taxon>Actinomycetota</taxon>
        <taxon>Actinomycetes</taxon>
        <taxon>Kitasatosporales</taxon>
        <taxon>Streptomycetaceae</taxon>
        <taxon>Actinacidiphila</taxon>
    </lineage>
</organism>
<reference evidence="2" key="1">
    <citation type="submission" date="2021-06" db="EMBL/GenBank/DDBJ databases">
        <authorList>
            <person name="Arsene-Ploetze F."/>
        </authorList>
    </citation>
    <scope>NUCLEOTIDE SEQUENCE</scope>
    <source>
        <strain evidence="2">SBRY1</strain>
    </source>
</reference>
<feature type="compositionally biased region" description="Low complexity" evidence="1">
    <location>
        <begin position="175"/>
        <end position="186"/>
    </location>
</feature>
<comment type="caution">
    <text evidence="2">The sequence shown here is derived from an EMBL/GenBank/DDBJ whole genome shotgun (WGS) entry which is preliminary data.</text>
</comment>
<evidence type="ECO:0000256" key="1">
    <source>
        <dbReference type="SAM" id="MobiDB-lite"/>
    </source>
</evidence>
<accession>A0A9W4H8P4</accession>
<dbReference type="Proteomes" id="UP001153328">
    <property type="component" value="Unassembled WGS sequence"/>
</dbReference>
<feature type="compositionally biased region" description="Basic residues" evidence="1">
    <location>
        <begin position="294"/>
        <end position="317"/>
    </location>
</feature>
<dbReference type="AlphaFoldDB" id="A0A9W4H8P4"/>
<name>A0A9W4H8P4_9ACTN</name>
<feature type="compositionally biased region" description="Basic residues" evidence="1">
    <location>
        <begin position="127"/>
        <end position="144"/>
    </location>
</feature>
<protein>
    <submittedName>
        <fullName evidence="2">Uncharacterized protein</fullName>
    </submittedName>
</protein>